<dbReference type="GO" id="GO:0016787">
    <property type="term" value="F:hydrolase activity"/>
    <property type="evidence" value="ECO:0007669"/>
    <property type="project" value="UniProtKB-KW"/>
</dbReference>
<dbReference type="InterPro" id="IPR050272">
    <property type="entry name" value="Isochorismatase-like_hydrls"/>
</dbReference>
<protein>
    <submittedName>
        <fullName evidence="4">Nicotinamidase-related amidase</fullName>
    </submittedName>
</protein>
<keyword evidence="2" id="KW-0378">Hydrolase</keyword>
<dbReference type="AlphaFoldDB" id="A0A1W1Y743"/>
<dbReference type="SUPFAM" id="SSF52499">
    <property type="entry name" value="Isochorismatase-like hydrolases"/>
    <property type="match status" value="1"/>
</dbReference>
<dbReference type="OrthoDB" id="9796485at2"/>
<accession>A0A1W1Y743</accession>
<sequence length="183" mass="20560">MKAVISIDYSNDFVASDGALTAGEPAQAIEKDTVRLLKDSIGNGDFVVFADDIHEANDHYHPETELFPPHNLIDTTGRQLYGQVQDVYDQNKHLDTVYWLDKTRYSAFAGTDLDIKLRERHIQEVWLSGVVTDICVLHTAVDAYNLGYDIVVVENCVASFNQTGHEWALDHFKNSLGAKVITY</sequence>
<comment type="similarity">
    <text evidence="1">Belongs to the isochorismatase family.</text>
</comment>
<evidence type="ECO:0000259" key="3">
    <source>
        <dbReference type="Pfam" id="PF00857"/>
    </source>
</evidence>
<dbReference type="RefSeq" id="WP_084097981.1">
    <property type="nucleotide sequence ID" value="NZ_FWXK01000002.1"/>
</dbReference>
<dbReference type="PANTHER" id="PTHR43540:SF10">
    <property type="entry name" value="ISOCHORISMATASE"/>
    <property type="match status" value="1"/>
</dbReference>
<evidence type="ECO:0000256" key="1">
    <source>
        <dbReference type="ARBA" id="ARBA00006336"/>
    </source>
</evidence>
<evidence type="ECO:0000256" key="2">
    <source>
        <dbReference type="ARBA" id="ARBA00022801"/>
    </source>
</evidence>
<reference evidence="5" key="1">
    <citation type="submission" date="2017-04" db="EMBL/GenBank/DDBJ databases">
        <authorList>
            <person name="Varghese N."/>
            <person name="Submissions S."/>
        </authorList>
    </citation>
    <scope>NUCLEOTIDE SEQUENCE [LARGE SCALE GENOMIC DNA]</scope>
    <source>
        <strain evidence="5">DSM 21500</strain>
    </source>
</reference>
<organism evidence="4 5">
    <name type="scientific">Aerococcus suis</name>
    <dbReference type="NCBI Taxonomy" id="371602"/>
    <lineage>
        <taxon>Bacteria</taxon>
        <taxon>Bacillati</taxon>
        <taxon>Bacillota</taxon>
        <taxon>Bacilli</taxon>
        <taxon>Lactobacillales</taxon>
        <taxon>Aerococcaceae</taxon>
        <taxon>Aerococcus</taxon>
    </lineage>
</organism>
<keyword evidence="5" id="KW-1185">Reference proteome</keyword>
<dbReference type="STRING" id="371602.SAMN04487984_0385"/>
<dbReference type="CDD" id="cd00431">
    <property type="entry name" value="cysteine_hydrolases"/>
    <property type="match status" value="1"/>
</dbReference>
<name>A0A1W1Y743_9LACT</name>
<dbReference type="Pfam" id="PF00857">
    <property type="entry name" value="Isochorismatase"/>
    <property type="match status" value="1"/>
</dbReference>
<gene>
    <name evidence="4" type="ORF">SAMN04487984_0385</name>
</gene>
<evidence type="ECO:0000313" key="4">
    <source>
        <dbReference type="EMBL" id="SMC31568.1"/>
    </source>
</evidence>
<dbReference type="InterPro" id="IPR036380">
    <property type="entry name" value="Isochorismatase-like_sf"/>
</dbReference>
<dbReference type="EMBL" id="FWXK01000002">
    <property type="protein sequence ID" value="SMC31568.1"/>
    <property type="molecule type" value="Genomic_DNA"/>
</dbReference>
<dbReference type="Proteomes" id="UP000243884">
    <property type="component" value="Unassembled WGS sequence"/>
</dbReference>
<dbReference type="InterPro" id="IPR000868">
    <property type="entry name" value="Isochorismatase-like_dom"/>
</dbReference>
<dbReference type="PANTHER" id="PTHR43540">
    <property type="entry name" value="PEROXYUREIDOACRYLATE/UREIDOACRYLATE AMIDOHYDROLASE-RELATED"/>
    <property type="match status" value="1"/>
</dbReference>
<evidence type="ECO:0000313" key="5">
    <source>
        <dbReference type="Proteomes" id="UP000243884"/>
    </source>
</evidence>
<feature type="domain" description="Isochorismatase-like" evidence="3">
    <location>
        <begin position="3"/>
        <end position="182"/>
    </location>
</feature>
<dbReference type="Gene3D" id="3.40.50.850">
    <property type="entry name" value="Isochorismatase-like"/>
    <property type="match status" value="1"/>
</dbReference>
<proteinExistence type="inferred from homology"/>